<dbReference type="SUPFAM" id="SSF47413">
    <property type="entry name" value="lambda repressor-like DNA-binding domains"/>
    <property type="match status" value="1"/>
</dbReference>
<dbReference type="PROSITE" id="PS50943">
    <property type="entry name" value="HTH_CROC1"/>
    <property type="match status" value="1"/>
</dbReference>
<dbReference type="SMART" id="SM00530">
    <property type="entry name" value="HTH_XRE"/>
    <property type="match status" value="1"/>
</dbReference>
<dbReference type="EMBL" id="JABBNT010000005">
    <property type="protein sequence ID" value="NMM45996.1"/>
    <property type="molecule type" value="Genomic_DNA"/>
</dbReference>
<gene>
    <name evidence="2" type="ORF">HH303_15975</name>
</gene>
<dbReference type="InterPro" id="IPR010982">
    <property type="entry name" value="Lambda_DNA-bd_dom_sf"/>
</dbReference>
<protein>
    <submittedName>
        <fullName evidence="2">Helix-turn-helix transcriptional regulator</fullName>
    </submittedName>
</protein>
<evidence type="ECO:0000313" key="3">
    <source>
        <dbReference type="Proteomes" id="UP000539372"/>
    </source>
</evidence>
<dbReference type="RefSeq" id="WP_169626396.1">
    <property type="nucleotide sequence ID" value="NZ_JABBNT010000005.1"/>
</dbReference>
<dbReference type="CDD" id="cd00093">
    <property type="entry name" value="HTH_XRE"/>
    <property type="match status" value="1"/>
</dbReference>
<dbReference type="InterPro" id="IPR001387">
    <property type="entry name" value="Cro/C1-type_HTH"/>
</dbReference>
<dbReference type="Gene3D" id="1.10.260.40">
    <property type="entry name" value="lambda repressor-like DNA-binding domains"/>
    <property type="match status" value="1"/>
</dbReference>
<sequence>MITAAQIRAGRSLLNIKQSELAKAAGVSLATLNNIERGVGDPRASTLDAIERALFQAGIDVETDGAVETVRLHRLARPSAYETLHASQRVLEALSRDSLLKVERILFYGRRDHAQRDESPKICLLLEGRARAVLFDQVSFTVSSGARMAEMAGLLLASFALHRGNLFYLDRLTEDTTLVSVSEATDRLRAADWRGMDHPSVLIDTVDNWDEKVALYGERQGHPLAELIRLVGPRIEGALEAGAPIPALTAE</sequence>
<dbReference type="AlphaFoldDB" id="A0A7Y0HFL3"/>
<reference evidence="2 3" key="1">
    <citation type="submission" date="2020-04" db="EMBL/GenBank/DDBJ databases">
        <title>Rhodospirillaceae bacterium KN72 isolated from deep sea.</title>
        <authorList>
            <person name="Zhang D.-C."/>
        </authorList>
    </citation>
    <scope>NUCLEOTIDE SEQUENCE [LARGE SCALE GENOMIC DNA]</scope>
    <source>
        <strain evidence="2 3">KN72</strain>
    </source>
</reference>
<accession>A0A7Y0HFL3</accession>
<dbReference type="Proteomes" id="UP000539372">
    <property type="component" value="Unassembled WGS sequence"/>
</dbReference>
<dbReference type="Pfam" id="PF01381">
    <property type="entry name" value="HTH_3"/>
    <property type="match status" value="1"/>
</dbReference>
<evidence type="ECO:0000259" key="1">
    <source>
        <dbReference type="PROSITE" id="PS50943"/>
    </source>
</evidence>
<evidence type="ECO:0000313" key="2">
    <source>
        <dbReference type="EMBL" id="NMM45996.1"/>
    </source>
</evidence>
<comment type="caution">
    <text evidence="2">The sequence shown here is derived from an EMBL/GenBank/DDBJ whole genome shotgun (WGS) entry which is preliminary data.</text>
</comment>
<proteinExistence type="predicted"/>
<name>A0A7Y0HFL3_9PROT</name>
<feature type="domain" description="HTH cro/C1-type" evidence="1">
    <location>
        <begin position="7"/>
        <end position="54"/>
    </location>
</feature>
<keyword evidence="3" id="KW-1185">Reference proteome</keyword>
<dbReference type="GO" id="GO:0003677">
    <property type="term" value="F:DNA binding"/>
    <property type="evidence" value="ECO:0007669"/>
    <property type="project" value="InterPro"/>
</dbReference>
<organism evidence="2 3">
    <name type="scientific">Pacificispira spongiicola</name>
    <dbReference type="NCBI Taxonomy" id="2729598"/>
    <lineage>
        <taxon>Bacteria</taxon>
        <taxon>Pseudomonadati</taxon>
        <taxon>Pseudomonadota</taxon>
        <taxon>Alphaproteobacteria</taxon>
        <taxon>Rhodospirillales</taxon>
        <taxon>Rhodospirillaceae</taxon>
        <taxon>Pacificispira</taxon>
    </lineage>
</organism>